<dbReference type="AlphaFoldDB" id="C0QJH2"/>
<dbReference type="KEGG" id="dat:HRM2_49460"/>
<evidence type="ECO:0000256" key="1">
    <source>
        <dbReference type="SAM" id="MobiDB-lite"/>
    </source>
</evidence>
<evidence type="ECO:0000313" key="3">
    <source>
        <dbReference type="Proteomes" id="UP000000442"/>
    </source>
</evidence>
<sequence>MDENVDLAKAKRICDIHDVVLGGNIPLTSAMLFGTQQDNMEAILDLIYSVETKAQPYHSIINFFRFTSNRQAETGVALPSFSQPVHGPLRGKWQLFRRPCRPLPFNPVRVTKGGGMVRRSSLPNKNSSLKSGRYHPTFDH</sequence>
<gene>
    <name evidence="2" type="ordered locus">HRM2_49460</name>
</gene>
<feature type="region of interest" description="Disordered" evidence="1">
    <location>
        <begin position="112"/>
        <end position="140"/>
    </location>
</feature>
<accession>C0QJH2</accession>
<keyword evidence="3" id="KW-1185">Reference proteome</keyword>
<dbReference type="STRING" id="177437.HRM2_49460"/>
<protein>
    <submittedName>
        <fullName evidence="2">Uncharacterized protein</fullName>
    </submittedName>
</protein>
<feature type="compositionally biased region" description="Low complexity" evidence="1">
    <location>
        <begin position="118"/>
        <end position="131"/>
    </location>
</feature>
<reference evidence="2 3" key="1">
    <citation type="journal article" date="2009" name="Environ. Microbiol.">
        <title>Genome sequence of Desulfobacterium autotrophicum HRM2, a marine sulfate reducer oxidizing organic carbon completely to carbon dioxide.</title>
        <authorList>
            <person name="Strittmatter A.W."/>
            <person name="Liesegang H."/>
            <person name="Rabus R."/>
            <person name="Decker I."/>
            <person name="Amann J."/>
            <person name="Andres S."/>
            <person name="Henne A."/>
            <person name="Fricke W.F."/>
            <person name="Martinez-Arias R."/>
            <person name="Bartels D."/>
            <person name="Goesmann A."/>
            <person name="Krause L."/>
            <person name="Puehler A."/>
            <person name="Klenk H.P."/>
            <person name="Richter M."/>
            <person name="Schuler M."/>
            <person name="Gloeckner F.O."/>
            <person name="Meyerdierks A."/>
            <person name="Gottschalk G."/>
            <person name="Amann R."/>
        </authorList>
    </citation>
    <scope>NUCLEOTIDE SEQUENCE [LARGE SCALE GENOMIC DNA]</scope>
    <source>
        <strain evidence="3">ATCC 43914 / DSM 3382 / HRM2</strain>
    </source>
</reference>
<evidence type="ECO:0000313" key="2">
    <source>
        <dbReference type="EMBL" id="ACN17994.1"/>
    </source>
</evidence>
<dbReference type="EMBL" id="CP001087">
    <property type="protein sequence ID" value="ACN17994.1"/>
    <property type="molecule type" value="Genomic_DNA"/>
</dbReference>
<proteinExistence type="predicted"/>
<dbReference type="eggNOG" id="COG0407">
    <property type="taxonomic scope" value="Bacteria"/>
</dbReference>
<dbReference type="Proteomes" id="UP000000442">
    <property type="component" value="Chromosome"/>
</dbReference>
<dbReference type="HOGENOM" id="CLU_1831908_0_0_7"/>
<organism evidence="2 3">
    <name type="scientific">Desulforapulum autotrophicum (strain ATCC 43914 / DSM 3382 / VKM B-1955 / HRM2)</name>
    <name type="common">Desulfobacterium autotrophicum</name>
    <dbReference type="NCBI Taxonomy" id="177437"/>
    <lineage>
        <taxon>Bacteria</taxon>
        <taxon>Pseudomonadati</taxon>
        <taxon>Thermodesulfobacteriota</taxon>
        <taxon>Desulfobacteria</taxon>
        <taxon>Desulfobacterales</taxon>
        <taxon>Desulfobacteraceae</taxon>
        <taxon>Desulforapulum</taxon>
    </lineage>
</organism>
<name>C0QJH2_DESAH</name>